<dbReference type="Pfam" id="PF01833">
    <property type="entry name" value="TIG"/>
    <property type="match status" value="1"/>
</dbReference>
<sequence length="370" mass="39504">MKTNNIFNKIYFIFFLIFIVVGNALAASYGFDPSTVTIDQQTKIFANLDGALPDEYDIRIGGSNTGSYSDIKLDGGQTNWYKYYSPSASGTANLYFHLYKNGNFDRNITNKILTVTKPPTVSSLSPTTATTGVNTKFTVSGSNLPDTIKLSLYDGNCGNTVKTSSSSAYIYCTPNGTGSKPFYVEKKPGGDAISGSPFSVNITSPSPATPTNINASDGTYTDKIVISNYSVSGADEYKIYRSTSSSSYGSLIKTTTYTNYYDYSVSSGSTYYYRVKACNDSGCSGYSSYNSGYIDTKPTITINTSGSSSSNNPQSSNFDISVTANDDRGLKGLAYIVKTSSGEATDISGTKTLSGTSMTTSFTVDLSSLA</sequence>
<accession>A0A850SWL4</accession>
<feature type="domain" description="Fibronectin type-III" evidence="2">
    <location>
        <begin position="209"/>
        <end position="299"/>
    </location>
</feature>
<dbReference type="InterPro" id="IPR014756">
    <property type="entry name" value="Ig_E-set"/>
</dbReference>
<dbReference type="SUPFAM" id="SSF81296">
    <property type="entry name" value="E set domains"/>
    <property type="match status" value="1"/>
</dbReference>
<dbReference type="InterPro" id="IPR003961">
    <property type="entry name" value="FN3_dom"/>
</dbReference>
<dbReference type="SUPFAM" id="SSF49265">
    <property type="entry name" value="Fibronectin type III"/>
    <property type="match status" value="1"/>
</dbReference>
<dbReference type="Proteomes" id="UP000553343">
    <property type="component" value="Unassembled WGS sequence"/>
</dbReference>
<dbReference type="AlphaFoldDB" id="A0A850SWL4"/>
<evidence type="ECO:0000259" key="2">
    <source>
        <dbReference type="PROSITE" id="PS50853"/>
    </source>
</evidence>
<dbReference type="Gene3D" id="2.60.40.10">
    <property type="entry name" value="Immunoglobulins"/>
    <property type="match status" value="1"/>
</dbReference>
<dbReference type="InterPro" id="IPR036116">
    <property type="entry name" value="FN3_sf"/>
</dbReference>
<feature type="non-terminal residue" evidence="3">
    <location>
        <position position="370"/>
    </location>
</feature>
<feature type="signal peptide" evidence="1">
    <location>
        <begin position="1"/>
        <end position="26"/>
    </location>
</feature>
<feature type="chain" id="PRO_5032525382" evidence="1">
    <location>
        <begin position="27"/>
        <end position="370"/>
    </location>
</feature>
<dbReference type="InterPro" id="IPR013783">
    <property type="entry name" value="Ig-like_fold"/>
</dbReference>
<organism evidence="3 4">
    <name type="scientific">Desulfobacter latus</name>
    <dbReference type="NCBI Taxonomy" id="2292"/>
    <lineage>
        <taxon>Bacteria</taxon>
        <taxon>Pseudomonadati</taxon>
        <taxon>Thermodesulfobacteriota</taxon>
        <taxon>Desulfobacteria</taxon>
        <taxon>Desulfobacterales</taxon>
        <taxon>Desulfobacteraceae</taxon>
        <taxon>Desulfobacter</taxon>
    </lineage>
</organism>
<dbReference type="EMBL" id="JACADJ010000004">
    <property type="protein sequence ID" value="NWH03803.1"/>
    <property type="molecule type" value="Genomic_DNA"/>
</dbReference>
<dbReference type="PROSITE" id="PS50853">
    <property type="entry name" value="FN3"/>
    <property type="match status" value="1"/>
</dbReference>
<dbReference type="InterPro" id="IPR002909">
    <property type="entry name" value="IPT_dom"/>
</dbReference>
<keyword evidence="4" id="KW-1185">Reference proteome</keyword>
<protein>
    <submittedName>
        <fullName evidence="3">IPT/TIG domain-containing protein</fullName>
    </submittedName>
</protein>
<evidence type="ECO:0000256" key="1">
    <source>
        <dbReference type="SAM" id="SignalP"/>
    </source>
</evidence>
<proteinExistence type="predicted"/>
<keyword evidence="1" id="KW-0732">Signal</keyword>
<gene>
    <name evidence="3" type="ORF">HXW94_02150</name>
</gene>
<reference evidence="3 4" key="1">
    <citation type="submission" date="2020-06" db="EMBL/GenBank/DDBJ databases">
        <title>High-quality draft genome of sulfate reducer Desulfobacter latus type strain AcrS2 isolated from marine sediment.</title>
        <authorList>
            <person name="Hoppe M."/>
            <person name="Larsen C.K."/>
            <person name="Marshall I.P.G."/>
            <person name="Schramm A."/>
            <person name="Marietou A.G."/>
        </authorList>
    </citation>
    <scope>NUCLEOTIDE SEQUENCE [LARGE SCALE GENOMIC DNA]</scope>
    <source>
        <strain evidence="3 4">AcRS2</strain>
    </source>
</reference>
<dbReference type="RefSeq" id="WP_178365251.1">
    <property type="nucleotide sequence ID" value="NZ_JACADJ010000004.1"/>
</dbReference>
<comment type="caution">
    <text evidence="3">The sequence shown here is derived from an EMBL/GenBank/DDBJ whole genome shotgun (WGS) entry which is preliminary data.</text>
</comment>
<name>A0A850SWL4_9BACT</name>
<evidence type="ECO:0000313" key="3">
    <source>
        <dbReference type="EMBL" id="NWH03803.1"/>
    </source>
</evidence>
<evidence type="ECO:0000313" key="4">
    <source>
        <dbReference type="Proteomes" id="UP000553343"/>
    </source>
</evidence>